<feature type="region of interest" description="Disordered" evidence="1">
    <location>
        <begin position="307"/>
        <end position="381"/>
    </location>
</feature>
<accession>A0A0D3IFI3</accession>
<reference evidence="2" key="2">
    <citation type="submission" date="2024-10" db="UniProtKB">
        <authorList>
            <consortium name="EnsemblProtists"/>
        </authorList>
    </citation>
    <scope>IDENTIFICATION</scope>
</reference>
<dbReference type="KEGG" id="ehx:EMIHUDRAFT_216156"/>
<feature type="region of interest" description="Disordered" evidence="1">
    <location>
        <begin position="112"/>
        <end position="154"/>
    </location>
</feature>
<reference evidence="3" key="1">
    <citation type="journal article" date="2013" name="Nature">
        <title>Pan genome of the phytoplankton Emiliania underpins its global distribution.</title>
        <authorList>
            <person name="Read B.A."/>
            <person name="Kegel J."/>
            <person name="Klute M.J."/>
            <person name="Kuo A."/>
            <person name="Lefebvre S.C."/>
            <person name="Maumus F."/>
            <person name="Mayer C."/>
            <person name="Miller J."/>
            <person name="Monier A."/>
            <person name="Salamov A."/>
            <person name="Young J."/>
            <person name="Aguilar M."/>
            <person name="Claverie J.M."/>
            <person name="Frickenhaus S."/>
            <person name="Gonzalez K."/>
            <person name="Herman E.K."/>
            <person name="Lin Y.C."/>
            <person name="Napier J."/>
            <person name="Ogata H."/>
            <person name="Sarno A.F."/>
            <person name="Shmutz J."/>
            <person name="Schroeder D."/>
            <person name="de Vargas C."/>
            <person name="Verret F."/>
            <person name="von Dassow P."/>
            <person name="Valentin K."/>
            <person name="Van de Peer Y."/>
            <person name="Wheeler G."/>
            <person name="Dacks J.B."/>
            <person name="Delwiche C.F."/>
            <person name="Dyhrman S.T."/>
            <person name="Glockner G."/>
            <person name="John U."/>
            <person name="Richards T."/>
            <person name="Worden A.Z."/>
            <person name="Zhang X."/>
            <person name="Grigoriev I.V."/>
            <person name="Allen A.E."/>
            <person name="Bidle K."/>
            <person name="Borodovsky M."/>
            <person name="Bowler C."/>
            <person name="Brownlee C."/>
            <person name="Cock J.M."/>
            <person name="Elias M."/>
            <person name="Gladyshev V.N."/>
            <person name="Groth M."/>
            <person name="Guda C."/>
            <person name="Hadaegh A."/>
            <person name="Iglesias-Rodriguez M.D."/>
            <person name="Jenkins J."/>
            <person name="Jones B.M."/>
            <person name="Lawson T."/>
            <person name="Leese F."/>
            <person name="Lindquist E."/>
            <person name="Lobanov A."/>
            <person name="Lomsadze A."/>
            <person name="Malik S.B."/>
            <person name="Marsh M.E."/>
            <person name="Mackinder L."/>
            <person name="Mock T."/>
            <person name="Mueller-Roeber B."/>
            <person name="Pagarete A."/>
            <person name="Parker M."/>
            <person name="Probert I."/>
            <person name="Quesneville H."/>
            <person name="Raines C."/>
            <person name="Rensing S.A."/>
            <person name="Riano-Pachon D.M."/>
            <person name="Richier S."/>
            <person name="Rokitta S."/>
            <person name="Shiraiwa Y."/>
            <person name="Soanes D.M."/>
            <person name="van der Giezen M."/>
            <person name="Wahlund T.M."/>
            <person name="Williams B."/>
            <person name="Wilson W."/>
            <person name="Wolfe G."/>
            <person name="Wurch L.L."/>
        </authorList>
    </citation>
    <scope>NUCLEOTIDE SEQUENCE</scope>
</reference>
<keyword evidence="3" id="KW-1185">Reference proteome</keyword>
<dbReference type="GeneID" id="17256138"/>
<dbReference type="EnsemblProtists" id="EOD10018">
    <property type="protein sequence ID" value="EOD10018"/>
    <property type="gene ID" value="EMIHUDRAFT_216156"/>
</dbReference>
<organism evidence="2 3">
    <name type="scientific">Emiliania huxleyi (strain CCMP1516)</name>
    <dbReference type="NCBI Taxonomy" id="280463"/>
    <lineage>
        <taxon>Eukaryota</taxon>
        <taxon>Haptista</taxon>
        <taxon>Haptophyta</taxon>
        <taxon>Prymnesiophyceae</taxon>
        <taxon>Isochrysidales</taxon>
        <taxon>Noelaerhabdaceae</taxon>
        <taxon>Emiliania</taxon>
    </lineage>
</organism>
<name>A0A0D3IFI3_EMIH1</name>
<protein>
    <submittedName>
        <fullName evidence="2">Uncharacterized protein</fullName>
    </submittedName>
</protein>
<feature type="compositionally biased region" description="Basic residues" evidence="1">
    <location>
        <begin position="123"/>
        <end position="132"/>
    </location>
</feature>
<evidence type="ECO:0000313" key="3">
    <source>
        <dbReference type="Proteomes" id="UP000013827"/>
    </source>
</evidence>
<dbReference type="RefSeq" id="XP_005762447.1">
    <property type="nucleotide sequence ID" value="XM_005762390.1"/>
</dbReference>
<evidence type="ECO:0000256" key="1">
    <source>
        <dbReference type="SAM" id="MobiDB-lite"/>
    </source>
</evidence>
<dbReference type="AlphaFoldDB" id="A0A0D3IFI3"/>
<sequence length="443" mass="46303">MEWPAQGAAPCAPIGEDAFAPPRNGVCCAGLSKTWKAADAFHETPWYQCLPDPKTSLPTPPPPAAAPCAPEGEDAFAPPRNGVCCAGLSKTWKAADAWHTEPWYECIASPSAPTGSTLSAGSKRPKGAKGPKTRPMAGTRPASRPEPAAEADDADRLGDAVDEFLEHAGTAATMAARAAHGLLDGALQGSLQWLHVNEMDAWCAQPTTPASVTLCWYIDEFDRFPAGGAAGEAGRESALHSILLERLQSSLEAGHVLPAGERAWDQMQRRLGEAIDSHTVVQAAAADCAPAEAPGVGTATPRAIPAWLSPAGGNKAGEAAPREEAASGVLSSQPTQLPDPFDPTHAPTRHDPFEPRGPVQGSPLHAASYRGCSGKEPTGQSAVDSGASFAGYGQGRLGQMAQMAQWREEEGRRNAIRQADFPTPISARLPSSGITQPCLDDWT</sequence>
<dbReference type="HOGENOM" id="CLU_618848_0_0_1"/>
<proteinExistence type="predicted"/>
<evidence type="ECO:0000313" key="2">
    <source>
        <dbReference type="EnsemblProtists" id="EOD10018"/>
    </source>
</evidence>
<dbReference type="Proteomes" id="UP000013827">
    <property type="component" value="Unassembled WGS sequence"/>
</dbReference>